<proteinExistence type="predicted"/>
<evidence type="ECO:0000313" key="3">
    <source>
        <dbReference type="Proteomes" id="UP001195483"/>
    </source>
</evidence>
<comment type="caution">
    <text evidence="2">The sequence shown here is derived from an EMBL/GenBank/DDBJ whole genome shotgun (WGS) entry which is preliminary data.</text>
</comment>
<protein>
    <submittedName>
        <fullName evidence="2">Uncharacterized protein</fullName>
    </submittedName>
</protein>
<dbReference type="Proteomes" id="UP001195483">
    <property type="component" value="Unassembled WGS sequence"/>
</dbReference>
<feature type="compositionally biased region" description="Basic and acidic residues" evidence="1">
    <location>
        <begin position="66"/>
        <end position="76"/>
    </location>
</feature>
<accession>A0AAE0SB07</accession>
<keyword evidence="3" id="KW-1185">Reference proteome</keyword>
<gene>
    <name evidence="2" type="ORF">CHS0354_028907</name>
</gene>
<evidence type="ECO:0000313" key="2">
    <source>
        <dbReference type="EMBL" id="KAK3588697.1"/>
    </source>
</evidence>
<reference evidence="2" key="2">
    <citation type="journal article" date="2021" name="Genome Biol. Evol.">
        <title>Developing a high-quality reference genome for a parasitic bivalve with doubly uniparental inheritance (Bivalvia: Unionida).</title>
        <authorList>
            <person name="Smith C.H."/>
        </authorList>
    </citation>
    <scope>NUCLEOTIDE SEQUENCE</scope>
    <source>
        <strain evidence="2">CHS0354</strain>
        <tissue evidence="2">Mantle</tissue>
    </source>
</reference>
<name>A0AAE0SB07_9BIVA</name>
<reference evidence="2" key="1">
    <citation type="journal article" date="2021" name="Genome Biol. Evol.">
        <title>A High-Quality Reference Genome for a Parasitic Bivalve with Doubly Uniparental Inheritance (Bivalvia: Unionida).</title>
        <authorList>
            <person name="Smith C.H."/>
        </authorList>
    </citation>
    <scope>NUCLEOTIDE SEQUENCE</scope>
    <source>
        <strain evidence="2">CHS0354</strain>
    </source>
</reference>
<dbReference type="EMBL" id="JAEAOA010001733">
    <property type="protein sequence ID" value="KAK3588697.1"/>
    <property type="molecule type" value="Genomic_DNA"/>
</dbReference>
<reference evidence="2" key="3">
    <citation type="submission" date="2023-05" db="EMBL/GenBank/DDBJ databases">
        <authorList>
            <person name="Smith C.H."/>
        </authorList>
    </citation>
    <scope>NUCLEOTIDE SEQUENCE</scope>
    <source>
        <strain evidence="2">CHS0354</strain>
        <tissue evidence="2">Mantle</tissue>
    </source>
</reference>
<organism evidence="2 3">
    <name type="scientific">Potamilus streckersoni</name>
    <dbReference type="NCBI Taxonomy" id="2493646"/>
    <lineage>
        <taxon>Eukaryota</taxon>
        <taxon>Metazoa</taxon>
        <taxon>Spiralia</taxon>
        <taxon>Lophotrochozoa</taxon>
        <taxon>Mollusca</taxon>
        <taxon>Bivalvia</taxon>
        <taxon>Autobranchia</taxon>
        <taxon>Heteroconchia</taxon>
        <taxon>Palaeoheterodonta</taxon>
        <taxon>Unionida</taxon>
        <taxon>Unionoidea</taxon>
        <taxon>Unionidae</taxon>
        <taxon>Ambleminae</taxon>
        <taxon>Lampsilini</taxon>
        <taxon>Potamilus</taxon>
    </lineage>
</organism>
<feature type="region of interest" description="Disordered" evidence="1">
    <location>
        <begin position="38"/>
        <end position="76"/>
    </location>
</feature>
<sequence>MKMINHPGDELNKRHWPLSSPCLELKITRKQDNIALNMGQPKRSKKTEPVKGLDSPGNTETTTITRDIREYRSTNS</sequence>
<dbReference type="AlphaFoldDB" id="A0AAE0SB07"/>
<evidence type="ECO:0000256" key="1">
    <source>
        <dbReference type="SAM" id="MobiDB-lite"/>
    </source>
</evidence>